<evidence type="ECO:0000313" key="18">
    <source>
        <dbReference type="EMBL" id="GMN36251.1"/>
    </source>
</evidence>
<evidence type="ECO:0000256" key="11">
    <source>
        <dbReference type="ARBA" id="ARBA00047558"/>
    </source>
</evidence>
<dbReference type="PROSITE" id="PS50011">
    <property type="entry name" value="PROTEIN_KINASE_DOM"/>
    <property type="match status" value="1"/>
</dbReference>
<feature type="compositionally biased region" description="Acidic residues" evidence="15">
    <location>
        <begin position="413"/>
        <end position="423"/>
    </location>
</feature>
<keyword evidence="19" id="KW-1185">Reference proteome</keyword>
<accession>A0AA88CZ47</accession>
<proteinExistence type="inferred from homology"/>
<evidence type="ECO:0000256" key="9">
    <source>
        <dbReference type="ARBA" id="ARBA00022989"/>
    </source>
</evidence>
<dbReference type="InterPro" id="IPR000719">
    <property type="entry name" value="Prot_kinase_dom"/>
</dbReference>
<comment type="caution">
    <text evidence="18">The sequence shown here is derived from an EMBL/GenBank/DDBJ whole genome shotgun (WGS) entry which is preliminary data.</text>
</comment>
<keyword evidence="5" id="KW-0732">Signal</keyword>
<feature type="region of interest" description="Disordered" evidence="15">
    <location>
        <begin position="409"/>
        <end position="450"/>
    </location>
</feature>
<evidence type="ECO:0000313" key="19">
    <source>
        <dbReference type="Proteomes" id="UP001187192"/>
    </source>
</evidence>
<dbReference type="CDD" id="cd14066">
    <property type="entry name" value="STKc_IRAK"/>
    <property type="match status" value="1"/>
</dbReference>
<protein>
    <recommendedName>
        <fullName evidence="17">Protein kinase domain-containing protein</fullName>
    </recommendedName>
</protein>
<evidence type="ECO:0000256" key="14">
    <source>
        <dbReference type="RuleBase" id="RU000304"/>
    </source>
</evidence>
<dbReference type="SUPFAM" id="SSF56112">
    <property type="entry name" value="Protein kinase-like (PK-like)"/>
    <property type="match status" value="1"/>
</dbReference>
<evidence type="ECO:0000256" key="4">
    <source>
        <dbReference type="ARBA" id="ARBA00022692"/>
    </source>
</evidence>
<keyword evidence="8 13" id="KW-0067">ATP-binding</keyword>
<dbReference type="Gramene" id="FCD_00006502-RA">
    <property type="protein sequence ID" value="FCD_00006502-RA:cds"/>
    <property type="gene ID" value="FCD_00006502"/>
</dbReference>
<evidence type="ECO:0000256" key="13">
    <source>
        <dbReference type="PROSITE-ProRule" id="PRU10141"/>
    </source>
</evidence>
<gene>
    <name evidence="18" type="ORF">TIFTF001_005865</name>
</gene>
<evidence type="ECO:0000256" key="1">
    <source>
        <dbReference type="ARBA" id="ARBA00004479"/>
    </source>
</evidence>
<dbReference type="InterPro" id="IPR045274">
    <property type="entry name" value="WAK-like"/>
</dbReference>
<dbReference type="InterPro" id="IPR008271">
    <property type="entry name" value="Ser/Thr_kinase_AS"/>
</dbReference>
<evidence type="ECO:0000256" key="7">
    <source>
        <dbReference type="ARBA" id="ARBA00022777"/>
    </source>
</evidence>
<evidence type="ECO:0000256" key="3">
    <source>
        <dbReference type="ARBA" id="ARBA00022679"/>
    </source>
</evidence>
<evidence type="ECO:0000256" key="16">
    <source>
        <dbReference type="SAM" id="Phobius"/>
    </source>
</evidence>
<dbReference type="Gene3D" id="3.30.200.20">
    <property type="entry name" value="Phosphorylase Kinase, domain 1"/>
    <property type="match status" value="1"/>
</dbReference>
<feature type="binding site" evidence="13">
    <location>
        <position position="158"/>
    </location>
    <ligand>
        <name>ATP</name>
        <dbReference type="ChEBI" id="CHEBI:30616"/>
    </ligand>
</feature>
<evidence type="ECO:0000256" key="6">
    <source>
        <dbReference type="ARBA" id="ARBA00022741"/>
    </source>
</evidence>
<keyword evidence="9 16" id="KW-1133">Transmembrane helix</keyword>
<dbReference type="InterPro" id="IPR017441">
    <property type="entry name" value="Protein_kinase_ATP_BS"/>
</dbReference>
<organism evidence="18 19">
    <name type="scientific">Ficus carica</name>
    <name type="common">Common fig</name>
    <dbReference type="NCBI Taxonomy" id="3494"/>
    <lineage>
        <taxon>Eukaryota</taxon>
        <taxon>Viridiplantae</taxon>
        <taxon>Streptophyta</taxon>
        <taxon>Embryophyta</taxon>
        <taxon>Tracheophyta</taxon>
        <taxon>Spermatophyta</taxon>
        <taxon>Magnoliopsida</taxon>
        <taxon>eudicotyledons</taxon>
        <taxon>Gunneridae</taxon>
        <taxon>Pentapetalae</taxon>
        <taxon>rosids</taxon>
        <taxon>fabids</taxon>
        <taxon>Rosales</taxon>
        <taxon>Moraceae</taxon>
        <taxon>Ficeae</taxon>
        <taxon>Ficus</taxon>
    </lineage>
</organism>
<evidence type="ECO:0000256" key="2">
    <source>
        <dbReference type="ARBA" id="ARBA00022527"/>
    </source>
</evidence>
<reference evidence="18" key="1">
    <citation type="submission" date="2023-07" db="EMBL/GenBank/DDBJ databases">
        <title>draft genome sequence of fig (Ficus carica).</title>
        <authorList>
            <person name="Takahashi T."/>
            <person name="Nishimura K."/>
        </authorList>
    </citation>
    <scope>NUCLEOTIDE SEQUENCE</scope>
</reference>
<evidence type="ECO:0000256" key="10">
    <source>
        <dbReference type="ARBA" id="ARBA00023136"/>
    </source>
</evidence>
<dbReference type="Proteomes" id="UP001187192">
    <property type="component" value="Unassembled WGS sequence"/>
</dbReference>
<dbReference type="PROSITE" id="PS00107">
    <property type="entry name" value="PROTEIN_KINASE_ATP"/>
    <property type="match status" value="1"/>
</dbReference>
<dbReference type="GO" id="GO:0005524">
    <property type="term" value="F:ATP binding"/>
    <property type="evidence" value="ECO:0007669"/>
    <property type="project" value="UniProtKB-UniRule"/>
</dbReference>
<dbReference type="AlphaFoldDB" id="A0AA88CZ47"/>
<feature type="domain" description="Protein kinase" evidence="17">
    <location>
        <begin position="129"/>
        <end position="412"/>
    </location>
</feature>
<dbReference type="PANTHER" id="PTHR27005">
    <property type="entry name" value="WALL-ASSOCIATED RECEPTOR KINASE-LIKE 21"/>
    <property type="match status" value="1"/>
</dbReference>
<comment type="similarity">
    <text evidence="14">Belongs to the protein kinase superfamily.</text>
</comment>
<dbReference type="Gene3D" id="1.10.510.10">
    <property type="entry name" value="Transferase(Phosphotransferase) domain 1"/>
    <property type="match status" value="1"/>
</dbReference>
<keyword evidence="10 16" id="KW-0472">Membrane</keyword>
<name>A0AA88CZ47_FICCA</name>
<keyword evidence="6 13" id="KW-0547">Nucleotide-binding</keyword>
<evidence type="ECO:0000256" key="5">
    <source>
        <dbReference type="ARBA" id="ARBA00022729"/>
    </source>
</evidence>
<dbReference type="EMBL" id="BTGU01000006">
    <property type="protein sequence ID" value="GMN36251.1"/>
    <property type="molecule type" value="Genomic_DNA"/>
</dbReference>
<feature type="compositionally biased region" description="Low complexity" evidence="15">
    <location>
        <begin position="436"/>
        <end position="450"/>
    </location>
</feature>
<keyword evidence="3" id="KW-0808">Transferase</keyword>
<dbReference type="FunFam" id="1.10.510.10:FF:000084">
    <property type="entry name" value="Wall-associated receptor kinase 2"/>
    <property type="match status" value="1"/>
</dbReference>
<keyword evidence="2 14" id="KW-0723">Serine/threonine-protein kinase</keyword>
<evidence type="ECO:0000256" key="8">
    <source>
        <dbReference type="ARBA" id="ARBA00022840"/>
    </source>
</evidence>
<dbReference type="GO" id="GO:0004674">
    <property type="term" value="F:protein serine/threonine kinase activity"/>
    <property type="evidence" value="ECO:0007669"/>
    <property type="project" value="UniProtKB-KW"/>
</dbReference>
<dbReference type="GO" id="GO:0005886">
    <property type="term" value="C:plasma membrane"/>
    <property type="evidence" value="ECO:0007669"/>
    <property type="project" value="TreeGrafter"/>
</dbReference>
<dbReference type="PROSITE" id="PS00108">
    <property type="entry name" value="PROTEIN_KINASE_ST"/>
    <property type="match status" value="1"/>
</dbReference>
<feature type="transmembrane region" description="Helical" evidence="16">
    <location>
        <begin position="54"/>
        <end position="80"/>
    </location>
</feature>
<dbReference type="InterPro" id="IPR011009">
    <property type="entry name" value="Kinase-like_dom_sf"/>
</dbReference>
<comment type="catalytic activity">
    <reaction evidence="11">
        <text>L-seryl-[protein] + ATP = O-phospho-L-seryl-[protein] + ADP + H(+)</text>
        <dbReference type="Rhea" id="RHEA:17989"/>
        <dbReference type="Rhea" id="RHEA-COMP:9863"/>
        <dbReference type="Rhea" id="RHEA-COMP:11604"/>
        <dbReference type="ChEBI" id="CHEBI:15378"/>
        <dbReference type="ChEBI" id="CHEBI:29999"/>
        <dbReference type="ChEBI" id="CHEBI:30616"/>
        <dbReference type="ChEBI" id="CHEBI:83421"/>
        <dbReference type="ChEBI" id="CHEBI:456216"/>
    </reaction>
</comment>
<dbReference type="SMART" id="SM00220">
    <property type="entry name" value="S_TKc"/>
    <property type="match status" value="1"/>
</dbReference>
<evidence type="ECO:0000256" key="12">
    <source>
        <dbReference type="ARBA" id="ARBA00047951"/>
    </source>
</evidence>
<comment type="subcellular location">
    <subcellularLocation>
        <location evidence="1">Membrane</location>
        <topology evidence="1">Single-pass type I membrane protein</topology>
    </subcellularLocation>
</comment>
<dbReference type="GO" id="GO:0007166">
    <property type="term" value="P:cell surface receptor signaling pathway"/>
    <property type="evidence" value="ECO:0007669"/>
    <property type="project" value="InterPro"/>
</dbReference>
<dbReference type="InterPro" id="IPR001245">
    <property type="entry name" value="Ser-Thr/Tyr_kinase_cat_dom"/>
</dbReference>
<sequence length="469" mass="51635">MALAIAANAYKVFEAILTSLMVAKCLCLKGFKGDGKINGTGCCPLNDGTNRTSLWIYIALGCFLAIFALLLGVSWIYWGLKKRKLIKLRAKLFLQNGGLLLQQLANVKGLTETAKIFTAKELKRATNNYEESRVIGQGGYGTVYKGVLTDNSVVAIKKSTIGNQSQIEQFINEIVVLSQINHRNVVKLVGCCLESKVPLLVYEFITNGTLYDHIHDKLGNFLPLSWDMRLQIATETAGAVAYLHSSASMPIIHRDIKTANILLDENCTAKVSDFGASRLVPLDHTEITTLVQGTLGYLDPEYIHTSQLTAKSDVYSFGVVLAELLTGQKALSFNRPECDASLAMFFVTSLKEDRVLEIIDKDLITEENVDQLKAVSNIARSCLRVRGEDRPTMKEVTGELEELRHKGMHPWDEYDSSSSEETDSLLYPYGDKNGDTIGSSTGTTTISTTTGTFDSINVQSLKSSDDDTR</sequence>
<keyword evidence="4 16" id="KW-0812">Transmembrane</keyword>
<evidence type="ECO:0000256" key="15">
    <source>
        <dbReference type="SAM" id="MobiDB-lite"/>
    </source>
</evidence>
<evidence type="ECO:0000259" key="17">
    <source>
        <dbReference type="PROSITE" id="PS50011"/>
    </source>
</evidence>
<dbReference type="PANTHER" id="PTHR27005:SF283">
    <property type="entry name" value="OS02G0633066 PROTEIN"/>
    <property type="match status" value="1"/>
</dbReference>
<keyword evidence="7" id="KW-0418">Kinase</keyword>
<dbReference type="FunFam" id="3.30.200.20:FF:000043">
    <property type="entry name" value="Wall-associated receptor kinase 2"/>
    <property type="match status" value="1"/>
</dbReference>
<comment type="catalytic activity">
    <reaction evidence="12">
        <text>L-threonyl-[protein] + ATP = O-phospho-L-threonyl-[protein] + ADP + H(+)</text>
        <dbReference type="Rhea" id="RHEA:46608"/>
        <dbReference type="Rhea" id="RHEA-COMP:11060"/>
        <dbReference type="Rhea" id="RHEA-COMP:11605"/>
        <dbReference type="ChEBI" id="CHEBI:15378"/>
        <dbReference type="ChEBI" id="CHEBI:30013"/>
        <dbReference type="ChEBI" id="CHEBI:30616"/>
        <dbReference type="ChEBI" id="CHEBI:61977"/>
        <dbReference type="ChEBI" id="CHEBI:456216"/>
    </reaction>
</comment>
<dbReference type="Pfam" id="PF07714">
    <property type="entry name" value="PK_Tyr_Ser-Thr"/>
    <property type="match status" value="1"/>
</dbReference>